<accession>A0A2N9EJJ7</accession>
<reference evidence="1" key="1">
    <citation type="submission" date="2018-02" db="EMBL/GenBank/DDBJ databases">
        <authorList>
            <person name="Cohen D.B."/>
            <person name="Kent A.D."/>
        </authorList>
    </citation>
    <scope>NUCLEOTIDE SEQUENCE</scope>
</reference>
<sequence>MASLDLAAPSVIEHTKEPMIAVPQKYIRPYQEPPAFSDGNPFSSTVPTIDMKQLVLEEDIDLELEKLHSTCKEWGLFQEYHRVILLGVANTSHDTREVDGKSFEDRDKRDGGLALKIEIRDGGLI</sequence>
<gene>
    <name evidence="1" type="ORF">FSB_LOCUS2854</name>
</gene>
<proteinExistence type="predicted"/>
<evidence type="ECO:0000313" key="1">
    <source>
        <dbReference type="EMBL" id="SPC74972.1"/>
    </source>
</evidence>
<organism evidence="1">
    <name type="scientific">Fagus sylvatica</name>
    <name type="common">Beechnut</name>
    <dbReference type="NCBI Taxonomy" id="28930"/>
    <lineage>
        <taxon>Eukaryota</taxon>
        <taxon>Viridiplantae</taxon>
        <taxon>Streptophyta</taxon>
        <taxon>Embryophyta</taxon>
        <taxon>Tracheophyta</taxon>
        <taxon>Spermatophyta</taxon>
        <taxon>Magnoliopsida</taxon>
        <taxon>eudicotyledons</taxon>
        <taxon>Gunneridae</taxon>
        <taxon>Pentapetalae</taxon>
        <taxon>rosids</taxon>
        <taxon>fabids</taxon>
        <taxon>Fagales</taxon>
        <taxon>Fagaceae</taxon>
        <taxon>Fagus</taxon>
    </lineage>
</organism>
<protein>
    <recommendedName>
        <fullName evidence="2">Non-haem dioxygenase N-terminal domain-containing protein</fullName>
    </recommendedName>
</protein>
<dbReference type="Gene3D" id="2.60.120.330">
    <property type="entry name" value="B-lactam Antibiotic, Isopenicillin N Synthase, Chain"/>
    <property type="match status" value="1"/>
</dbReference>
<dbReference type="InterPro" id="IPR027443">
    <property type="entry name" value="IPNS-like_sf"/>
</dbReference>
<name>A0A2N9EJJ7_FAGSY</name>
<dbReference type="EMBL" id="OIVN01000136">
    <property type="protein sequence ID" value="SPC74972.1"/>
    <property type="molecule type" value="Genomic_DNA"/>
</dbReference>
<dbReference type="SUPFAM" id="SSF51197">
    <property type="entry name" value="Clavaminate synthase-like"/>
    <property type="match status" value="1"/>
</dbReference>
<evidence type="ECO:0008006" key="2">
    <source>
        <dbReference type="Google" id="ProtNLM"/>
    </source>
</evidence>
<dbReference type="AlphaFoldDB" id="A0A2N9EJJ7"/>